<keyword evidence="3" id="KW-1185">Reference proteome</keyword>
<protein>
    <submittedName>
        <fullName evidence="2">Uncharacterized protein</fullName>
    </submittedName>
</protein>
<evidence type="ECO:0000313" key="2">
    <source>
        <dbReference type="EMBL" id="GBP65614.1"/>
    </source>
</evidence>
<gene>
    <name evidence="2" type="ORF">EVAR_46141_1</name>
</gene>
<evidence type="ECO:0000256" key="1">
    <source>
        <dbReference type="SAM" id="MobiDB-lite"/>
    </source>
</evidence>
<comment type="caution">
    <text evidence="2">The sequence shown here is derived from an EMBL/GenBank/DDBJ whole genome shotgun (WGS) entry which is preliminary data.</text>
</comment>
<accession>A0A4C1XSV3</accession>
<reference evidence="2 3" key="1">
    <citation type="journal article" date="2019" name="Commun. Biol.">
        <title>The bagworm genome reveals a unique fibroin gene that provides high tensile strength.</title>
        <authorList>
            <person name="Kono N."/>
            <person name="Nakamura H."/>
            <person name="Ohtoshi R."/>
            <person name="Tomita M."/>
            <person name="Numata K."/>
            <person name="Arakawa K."/>
        </authorList>
    </citation>
    <scope>NUCLEOTIDE SEQUENCE [LARGE SCALE GENOMIC DNA]</scope>
</reference>
<evidence type="ECO:0000313" key="3">
    <source>
        <dbReference type="Proteomes" id="UP000299102"/>
    </source>
</evidence>
<dbReference type="Proteomes" id="UP000299102">
    <property type="component" value="Unassembled WGS sequence"/>
</dbReference>
<dbReference type="AlphaFoldDB" id="A0A4C1XSV3"/>
<proteinExistence type="predicted"/>
<feature type="region of interest" description="Disordered" evidence="1">
    <location>
        <begin position="18"/>
        <end position="38"/>
    </location>
</feature>
<sequence length="148" mass="16789">MPPARHASSSRKFHMELRKRSKAGLARARTSGRDKELGAATCRRRGSASGLTRKELIVFCFVLGKPPIRSDAFLKKSGSNGHHRTVVVEEWSRSCLRRPAYTGTGLRSDTRRTRRDGRLVRFRVHLNQSSSLALLRPNITRSALRRLR</sequence>
<dbReference type="EMBL" id="BGZK01000933">
    <property type="protein sequence ID" value="GBP65614.1"/>
    <property type="molecule type" value="Genomic_DNA"/>
</dbReference>
<name>A0A4C1XSV3_EUMVA</name>
<organism evidence="2 3">
    <name type="scientific">Eumeta variegata</name>
    <name type="common">Bagworm moth</name>
    <name type="synonym">Eumeta japonica</name>
    <dbReference type="NCBI Taxonomy" id="151549"/>
    <lineage>
        <taxon>Eukaryota</taxon>
        <taxon>Metazoa</taxon>
        <taxon>Ecdysozoa</taxon>
        <taxon>Arthropoda</taxon>
        <taxon>Hexapoda</taxon>
        <taxon>Insecta</taxon>
        <taxon>Pterygota</taxon>
        <taxon>Neoptera</taxon>
        <taxon>Endopterygota</taxon>
        <taxon>Lepidoptera</taxon>
        <taxon>Glossata</taxon>
        <taxon>Ditrysia</taxon>
        <taxon>Tineoidea</taxon>
        <taxon>Psychidae</taxon>
        <taxon>Oiketicinae</taxon>
        <taxon>Eumeta</taxon>
    </lineage>
</organism>